<dbReference type="InterPro" id="IPR051312">
    <property type="entry name" value="Diverse_Substr_Oxidored"/>
</dbReference>
<dbReference type="SUPFAM" id="SSF55447">
    <property type="entry name" value="CO dehydrogenase flavoprotein C-terminal domain-like"/>
    <property type="match status" value="1"/>
</dbReference>
<dbReference type="Pfam" id="PF00941">
    <property type="entry name" value="FAD_binding_5"/>
    <property type="match status" value="1"/>
</dbReference>
<sequence length="285" mass="30388">MAASVERLFTAASTIEEALAARRQGATVLAGGTWMMRDPRRGVDLPEAVVALHRIPALSKVEIEPDHIVIGAAVTHTVLGRALRAVAGFEGLVAAAEGAANPGIRRVATVGGNLCALGFAAADLAPALLACEATVELQTFEGSRLLGISDFLKDRPALLTEAMVTRIHLRRDLIASAHIRLPLRQAGDYPVAIVSFAVDKDKRCRIAVGSVEPVARRWTALEQAMAAGPAPALDPKRAAELALEHNDFQGRDGKEAEGWYRRQVLPTLVRRAVAALLKTEGLAWL</sequence>
<reference evidence="4 5" key="1">
    <citation type="submission" date="2018-09" db="EMBL/GenBank/DDBJ databases">
        <title>Mesorhizobium carmichaelinearum sp. nov. isolated from Carmichaelinea spp. root nodules in New Zealand.</title>
        <authorList>
            <person name="De Meyer S.E."/>
        </authorList>
    </citation>
    <scope>NUCLEOTIDE SEQUENCE [LARGE SCALE GENOMIC DNA]</scope>
    <source>
        <strain evidence="4 5">LMG 28313</strain>
    </source>
</reference>
<dbReference type="SUPFAM" id="SSF56176">
    <property type="entry name" value="FAD-binding/transporter-associated domain-like"/>
    <property type="match status" value="1"/>
</dbReference>
<dbReference type="Gene3D" id="3.30.465.10">
    <property type="match status" value="1"/>
</dbReference>
<evidence type="ECO:0000256" key="2">
    <source>
        <dbReference type="ARBA" id="ARBA00022827"/>
    </source>
</evidence>
<name>A0A6M7TG01_9HYPH</name>
<organism evidence="4 5">
    <name type="scientific">Mesorhizobium jarvisii</name>
    <dbReference type="NCBI Taxonomy" id="1777867"/>
    <lineage>
        <taxon>Bacteria</taxon>
        <taxon>Pseudomonadati</taxon>
        <taxon>Pseudomonadota</taxon>
        <taxon>Alphaproteobacteria</taxon>
        <taxon>Hyphomicrobiales</taxon>
        <taxon>Phyllobacteriaceae</taxon>
        <taxon>Mesorhizobium</taxon>
    </lineage>
</organism>
<dbReference type="RefSeq" id="WP_019860210.1">
    <property type="nucleotide sequence ID" value="NZ_CP033507.1"/>
</dbReference>
<evidence type="ECO:0000313" key="4">
    <source>
        <dbReference type="EMBL" id="RJT30242.1"/>
    </source>
</evidence>
<comment type="caution">
    <text evidence="4">The sequence shown here is derived from an EMBL/GenBank/DDBJ whole genome shotgun (WGS) entry which is preliminary data.</text>
</comment>
<dbReference type="InterPro" id="IPR036683">
    <property type="entry name" value="CO_DH_flav_C_dom_sf"/>
</dbReference>
<evidence type="ECO:0000256" key="3">
    <source>
        <dbReference type="ARBA" id="ARBA00023002"/>
    </source>
</evidence>
<accession>A0A6M7TG01</accession>
<dbReference type="PANTHER" id="PTHR42659:SF2">
    <property type="entry name" value="XANTHINE DEHYDROGENASE SUBUNIT C-RELATED"/>
    <property type="match status" value="1"/>
</dbReference>
<dbReference type="Proteomes" id="UP000275530">
    <property type="component" value="Unassembled WGS sequence"/>
</dbReference>
<dbReference type="GO" id="GO:0016491">
    <property type="term" value="F:oxidoreductase activity"/>
    <property type="evidence" value="ECO:0007669"/>
    <property type="project" value="UniProtKB-KW"/>
</dbReference>
<dbReference type="AlphaFoldDB" id="A0A6M7TG01"/>
<dbReference type="InterPro" id="IPR002346">
    <property type="entry name" value="Mopterin_DH_FAD-bd"/>
</dbReference>
<dbReference type="InterPro" id="IPR016169">
    <property type="entry name" value="FAD-bd_PCMH_sub2"/>
</dbReference>
<dbReference type="Gene3D" id="3.30.390.50">
    <property type="entry name" value="CO dehydrogenase flavoprotein, C-terminal domain"/>
    <property type="match status" value="1"/>
</dbReference>
<protein>
    <submittedName>
        <fullName evidence="4">Molybdopterin dehydrogenase</fullName>
    </submittedName>
</protein>
<gene>
    <name evidence="4" type="ORF">D3242_26405</name>
</gene>
<keyword evidence="5" id="KW-1185">Reference proteome</keyword>
<dbReference type="GO" id="GO:0071949">
    <property type="term" value="F:FAD binding"/>
    <property type="evidence" value="ECO:0007669"/>
    <property type="project" value="InterPro"/>
</dbReference>
<keyword evidence="2" id="KW-0274">FAD</keyword>
<dbReference type="PANTHER" id="PTHR42659">
    <property type="entry name" value="XANTHINE DEHYDROGENASE SUBUNIT C-RELATED"/>
    <property type="match status" value="1"/>
</dbReference>
<dbReference type="InterPro" id="IPR005107">
    <property type="entry name" value="CO_DH_flav_C"/>
</dbReference>
<evidence type="ECO:0000313" key="5">
    <source>
        <dbReference type="Proteomes" id="UP000275530"/>
    </source>
</evidence>
<dbReference type="SMART" id="SM01092">
    <property type="entry name" value="CO_deh_flav_C"/>
    <property type="match status" value="1"/>
</dbReference>
<proteinExistence type="predicted"/>
<dbReference type="PROSITE" id="PS51387">
    <property type="entry name" value="FAD_PCMH"/>
    <property type="match status" value="1"/>
</dbReference>
<evidence type="ECO:0000256" key="1">
    <source>
        <dbReference type="ARBA" id="ARBA00022630"/>
    </source>
</evidence>
<dbReference type="EMBL" id="QZXA01000011">
    <property type="protein sequence ID" value="RJT30242.1"/>
    <property type="molecule type" value="Genomic_DNA"/>
</dbReference>
<keyword evidence="3" id="KW-0560">Oxidoreductase</keyword>
<keyword evidence="1" id="KW-0285">Flavoprotein</keyword>
<dbReference type="InterPro" id="IPR036318">
    <property type="entry name" value="FAD-bd_PCMH-like_sf"/>
</dbReference>
<dbReference type="InterPro" id="IPR016166">
    <property type="entry name" value="FAD-bd_PCMH"/>
</dbReference>